<dbReference type="RefSeq" id="WP_345005958.1">
    <property type="nucleotide sequence ID" value="NZ_BAABCY010000056.1"/>
</dbReference>
<organism evidence="2 3">
    <name type="scientific">Snuella lapsa</name>
    <dbReference type="NCBI Taxonomy" id="870481"/>
    <lineage>
        <taxon>Bacteria</taxon>
        <taxon>Pseudomonadati</taxon>
        <taxon>Bacteroidota</taxon>
        <taxon>Flavobacteriia</taxon>
        <taxon>Flavobacteriales</taxon>
        <taxon>Flavobacteriaceae</taxon>
        <taxon>Snuella</taxon>
    </lineage>
</organism>
<keyword evidence="1" id="KW-0472">Membrane</keyword>
<evidence type="ECO:0000313" key="3">
    <source>
        <dbReference type="Proteomes" id="UP001500954"/>
    </source>
</evidence>
<reference evidence="3" key="1">
    <citation type="journal article" date="2019" name="Int. J. Syst. Evol. Microbiol.">
        <title>The Global Catalogue of Microorganisms (GCM) 10K type strain sequencing project: providing services to taxonomists for standard genome sequencing and annotation.</title>
        <authorList>
            <consortium name="The Broad Institute Genomics Platform"/>
            <consortium name="The Broad Institute Genome Sequencing Center for Infectious Disease"/>
            <person name="Wu L."/>
            <person name="Ma J."/>
        </authorList>
    </citation>
    <scope>NUCLEOTIDE SEQUENCE [LARGE SCALE GENOMIC DNA]</scope>
    <source>
        <strain evidence="3">JCM 17111</strain>
    </source>
</reference>
<feature type="transmembrane region" description="Helical" evidence="1">
    <location>
        <begin position="72"/>
        <end position="93"/>
    </location>
</feature>
<gene>
    <name evidence="2" type="ORF">GCM10022395_20750</name>
</gene>
<protein>
    <recommendedName>
        <fullName evidence="4">TonB family protein</fullName>
    </recommendedName>
</protein>
<name>A0ABP6XQW1_9FLAO</name>
<keyword evidence="1" id="KW-0812">Transmembrane</keyword>
<proteinExistence type="predicted"/>
<evidence type="ECO:0000256" key="1">
    <source>
        <dbReference type="SAM" id="Phobius"/>
    </source>
</evidence>
<evidence type="ECO:0000313" key="2">
    <source>
        <dbReference type="EMBL" id="GAA3571014.1"/>
    </source>
</evidence>
<accession>A0ABP6XQW1</accession>
<comment type="caution">
    <text evidence="2">The sequence shown here is derived from an EMBL/GenBank/DDBJ whole genome shotgun (WGS) entry which is preliminary data.</text>
</comment>
<keyword evidence="1" id="KW-1133">Transmembrane helix</keyword>
<dbReference type="Gene3D" id="3.30.1150.10">
    <property type="match status" value="1"/>
</dbReference>
<sequence>MENYIKDIETIQAYLNKTLTESDVKTFELRLETDPEFKIVYNEHLNFLEGLKRVQLKAELMKARQWHVQAKWIKNIGVAFVLIMAIATAVIILNKALKPNDERVKESRKSQVLDTLKVEDNPVEPRLKVSDTLAIEDTASVIKEIVKEEVKVVPSKIKTAKNAVSSKEDVKPLQKKPQYIIISAERDTTVTCKEGTKLTIKANSFVDAQGFPVKGVVDLEVTEFYRVDDMLLANLSTTSNGKLLETGGMLYLEAKRANDKLVLKKNAAIEITFPTSNKKEGMQLFSGEWHDERINWQLQKEKNTVIEEVEVEENIEVPYAVVEQVPVFPGCEEGDRMQQKACTSESIVKFVRENFNTGIADEFGLVGRQRINILFKIDKSGSVQSVQSRANHLVLEEEVERVITMLPKFRPGTQRGKFVTVPYSLPFIFEAEGSQIIPQRRIRKLNTDSVTVAYIEKRLKDEENDNLSGRAAMSYVMATTQLGWINCDRFVKGSANSIRYKFKVKDGNGRAKVSLVFKSLNAILPGSMINGNFDFGTVAKNEDVILVAIKKQNGKLFLDIIETTTVENPDLTFDFKEVTVEELKQALRKLNRR</sequence>
<dbReference type="SUPFAM" id="SSF74653">
    <property type="entry name" value="TolA/TonB C-terminal domain"/>
    <property type="match status" value="1"/>
</dbReference>
<evidence type="ECO:0008006" key="4">
    <source>
        <dbReference type="Google" id="ProtNLM"/>
    </source>
</evidence>
<keyword evidence="3" id="KW-1185">Reference proteome</keyword>
<dbReference type="Proteomes" id="UP001500954">
    <property type="component" value="Unassembled WGS sequence"/>
</dbReference>
<dbReference type="EMBL" id="BAABCY010000056">
    <property type="protein sequence ID" value="GAA3571014.1"/>
    <property type="molecule type" value="Genomic_DNA"/>
</dbReference>